<reference evidence="4" key="1">
    <citation type="submission" date="2021-01" db="EMBL/GenBank/DDBJ databases">
        <title>Adiantum capillus-veneris genome.</title>
        <authorList>
            <person name="Fang Y."/>
            <person name="Liao Q."/>
        </authorList>
    </citation>
    <scope>NUCLEOTIDE SEQUENCE</scope>
    <source>
        <strain evidence="4">H3</strain>
        <tissue evidence="4">Leaf</tissue>
    </source>
</reference>
<sequence>MAHRCLSNASVSSMKSSPITDISSASAPWPSATSPLEPKGSLLNLSKGSTVVSVYAALAERPASLPRAGTSGDGPFVLLTSPRGSDALTNRRESGSWSQNGAVVKRLEQSYGVNVRGEDAAAEARAEARAVNAFVYDPAQLAERYQRQPFKVLGRTLQIVFSLGIFGLGLFIDQKQGLINKNKRKRAAEFRRRLTNLGPTFVKVGQGLSTRPDLCPPEYLEELEELQDALPTFPDAEAFRCIEKELGLPLESIFSSITASPIAAASLGQVYKARLRSSGETVAVKVQRPSIEEAVALDFYLLRSVGHFINNNVDIVTTDAVALLDEFARRVYQELNYVQEAKNAIRFRKLYGDRPDVFVPGVFWNYTSVKVLTMDWVEGTKLSEQASIEEKGLNLVQLVNIGIQCSLRQLLEHGYFHADPHPGNLLAMNDGKLAFLDFGMMSETPQQARLAIIGHVVHMVNRDYEAMARDYYALDFISPDIDTSPIAPALKEFFDDALNATVSELNFKTIVDGLGAVLYQYPFDVPAYYALILRSLTVLEGLALYTDPNFKVLGAAYPYFAKRLLTDSNPYLRDALIELLFKDGKFRWNRLENLLVQGEELRALVVKEAIRVSEAMIIGTALAGYNAAPQPIKSILANGSDGGPLKMKESDLSAMLALREQILRIWNLLRTAEGFDPATLQPIVQAPILMSGDVTLPPLFFNAVLSNILGYKAGEAIP</sequence>
<feature type="compositionally biased region" description="Polar residues" evidence="2">
    <location>
        <begin position="7"/>
        <end position="22"/>
    </location>
</feature>
<dbReference type="Proteomes" id="UP000886520">
    <property type="component" value="Chromosome 11"/>
</dbReference>
<accession>A0A9D4US95</accession>
<evidence type="ECO:0000313" key="4">
    <source>
        <dbReference type="EMBL" id="KAI5073138.1"/>
    </source>
</evidence>
<evidence type="ECO:0000256" key="1">
    <source>
        <dbReference type="ARBA" id="ARBA00009670"/>
    </source>
</evidence>
<dbReference type="InterPro" id="IPR050154">
    <property type="entry name" value="UbiB_kinase"/>
</dbReference>
<comment type="similarity">
    <text evidence="1">Belongs to the protein kinase superfamily. ADCK protein kinase family.</text>
</comment>
<evidence type="ECO:0000259" key="3">
    <source>
        <dbReference type="PROSITE" id="PS50011"/>
    </source>
</evidence>
<name>A0A9D4US95_ADICA</name>
<keyword evidence="5" id="KW-1185">Reference proteome</keyword>
<comment type="caution">
    <text evidence="4">The sequence shown here is derived from an EMBL/GenBank/DDBJ whole genome shotgun (WGS) entry which is preliminary data.</text>
</comment>
<gene>
    <name evidence="4" type="ORF">GOP47_0011151</name>
</gene>
<dbReference type="PANTHER" id="PTHR10566:SF120">
    <property type="entry name" value="PROTEIN ACTIVITY OF BC1 COMPLEX KINASE 3, CHLOROPLASTIC"/>
    <property type="match status" value="1"/>
</dbReference>
<dbReference type="SUPFAM" id="SSF56112">
    <property type="entry name" value="Protein kinase-like (PK-like)"/>
    <property type="match status" value="1"/>
</dbReference>
<dbReference type="PROSITE" id="PS50011">
    <property type="entry name" value="PROTEIN_KINASE_DOM"/>
    <property type="match status" value="1"/>
</dbReference>
<evidence type="ECO:0000313" key="5">
    <source>
        <dbReference type="Proteomes" id="UP000886520"/>
    </source>
</evidence>
<evidence type="ECO:0000256" key="2">
    <source>
        <dbReference type="SAM" id="MobiDB-lite"/>
    </source>
</evidence>
<feature type="region of interest" description="Disordered" evidence="2">
    <location>
        <begin position="1"/>
        <end position="35"/>
    </location>
</feature>
<dbReference type="Pfam" id="PF03109">
    <property type="entry name" value="ABC1"/>
    <property type="match status" value="1"/>
</dbReference>
<protein>
    <recommendedName>
        <fullName evidence="3">Protein kinase domain-containing protein</fullName>
    </recommendedName>
</protein>
<organism evidence="4 5">
    <name type="scientific">Adiantum capillus-veneris</name>
    <name type="common">Maidenhair fern</name>
    <dbReference type="NCBI Taxonomy" id="13818"/>
    <lineage>
        <taxon>Eukaryota</taxon>
        <taxon>Viridiplantae</taxon>
        <taxon>Streptophyta</taxon>
        <taxon>Embryophyta</taxon>
        <taxon>Tracheophyta</taxon>
        <taxon>Polypodiopsida</taxon>
        <taxon>Polypodiidae</taxon>
        <taxon>Polypodiales</taxon>
        <taxon>Pteridineae</taxon>
        <taxon>Pteridaceae</taxon>
        <taxon>Vittarioideae</taxon>
        <taxon>Adiantum</taxon>
    </lineage>
</organism>
<dbReference type="InterPro" id="IPR011009">
    <property type="entry name" value="Kinase-like_dom_sf"/>
</dbReference>
<dbReference type="AlphaFoldDB" id="A0A9D4US95"/>
<dbReference type="InterPro" id="IPR004147">
    <property type="entry name" value="ABC1_dom"/>
</dbReference>
<dbReference type="GO" id="GO:0005524">
    <property type="term" value="F:ATP binding"/>
    <property type="evidence" value="ECO:0007669"/>
    <property type="project" value="InterPro"/>
</dbReference>
<dbReference type="CDD" id="cd05121">
    <property type="entry name" value="ABC1_ADCK3-like"/>
    <property type="match status" value="1"/>
</dbReference>
<proteinExistence type="inferred from homology"/>
<dbReference type="Gene3D" id="1.10.510.10">
    <property type="entry name" value="Transferase(Phosphotransferase) domain 1"/>
    <property type="match status" value="1"/>
</dbReference>
<feature type="compositionally biased region" description="Low complexity" evidence="2">
    <location>
        <begin position="23"/>
        <end position="35"/>
    </location>
</feature>
<dbReference type="OrthoDB" id="427480at2759"/>
<dbReference type="GO" id="GO:0004672">
    <property type="term" value="F:protein kinase activity"/>
    <property type="evidence" value="ECO:0007669"/>
    <property type="project" value="InterPro"/>
</dbReference>
<dbReference type="PANTHER" id="PTHR10566">
    <property type="entry name" value="CHAPERONE-ACTIVITY OF BC1 COMPLEX CABC1 -RELATED"/>
    <property type="match status" value="1"/>
</dbReference>
<dbReference type="InterPro" id="IPR000719">
    <property type="entry name" value="Prot_kinase_dom"/>
</dbReference>
<dbReference type="EMBL" id="JABFUD020000011">
    <property type="protein sequence ID" value="KAI5073138.1"/>
    <property type="molecule type" value="Genomic_DNA"/>
</dbReference>
<feature type="domain" description="Protein kinase" evidence="3">
    <location>
        <begin position="256"/>
        <end position="586"/>
    </location>
</feature>